<dbReference type="RefSeq" id="WP_402699359.1">
    <property type="nucleotide sequence ID" value="NZ_JBIUZV010000003.1"/>
</dbReference>
<evidence type="ECO:0000313" key="2">
    <source>
        <dbReference type="Proteomes" id="UP001617427"/>
    </source>
</evidence>
<proteinExistence type="predicted"/>
<evidence type="ECO:0008006" key="3">
    <source>
        <dbReference type="Google" id="ProtNLM"/>
    </source>
</evidence>
<sequence>MSGIALLVFSTFLTGCACSTNNPGDPGGKGNPAPFSITVHPVSHPEGTDQSQFNDLYIRLKAAPPEMPETVTFQAKSYYQLLKEKLAAYLYKDVQSLAVTANGTIDGQSFGKRSVVLLDMNRQDDPAYGDYYLTPYFRTSNALMMEWDRAWTKSVNTHAFSVAVNSLKALTSVYAPNGVIFQTLAGTSNLQDKINSVDDKLGKVFSQKDTHHDELAPIDPTRTKGFAVYFNGSEKSAINVEFEYRESLLSGSSDGKAANIPSRTESIRGWKQPDGTMLKTIIQAKDGQDSPLDQLNKNNADGYAQFCARASDLLASKGYNYIDSAAILYAFLKDSPWNTNVVMRDANDSCITKISDGLNKIGKKEFMLPKRADLVVDISNGRIKIVDKLKADGGMWQSAIPANFASPSAQFMNSFAADEITLLSVKNNLQLTDSILLKAGIPVSYSVSQLTKILRDAKLTYNKNKAIKDGTVTNSCFSIDKMLNSRFRGFCFYPQDGDQALTIEFGFNGDFSSEKDAYDPSLNQLTFFPSEVN</sequence>
<comment type="caution">
    <text evidence="1">The sequence shown here is derived from an EMBL/GenBank/DDBJ whole genome shotgun (WGS) entry which is preliminary data.</text>
</comment>
<protein>
    <recommendedName>
        <fullName evidence="3">Lipoprotein</fullName>
    </recommendedName>
</protein>
<dbReference type="EMBL" id="JBIUZV010000003">
    <property type="protein sequence ID" value="MFJ3045654.1"/>
    <property type="molecule type" value="Genomic_DNA"/>
</dbReference>
<name>A0ABW8EXW1_9BURK</name>
<gene>
    <name evidence="1" type="ORF">ACIPEN_07495</name>
</gene>
<organism evidence="1 2">
    <name type="scientific">Herbaspirillum chlorophenolicum</name>
    <dbReference type="NCBI Taxonomy" id="211589"/>
    <lineage>
        <taxon>Bacteria</taxon>
        <taxon>Pseudomonadati</taxon>
        <taxon>Pseudomonadota</taxon>
        <taxon>Betaproteobacteria</taxon>
        <taxon>Burkholderiales</taxon>
        <taxon>Oxalobacteraceae</taxon>
        <taxon>Herbaspirillum</taxon>
    </lineage>
</organism>
<dbReference type="Proteomes" id="UP001617427">
    <property type="component" value="Unassembled WGS sequence"/>
</dbReference>
<accession>A0ABW8EXW1</accession>
<reference evidence="1 2" key="1">
    <citation type="submission" date="2024-10" db="EMBL/GenBank/DDBJ databases">
        <title>The Natural Products Discovery Center: Release of the First 8490 Sequenced Strains for Exploring Actinobacteria Biosynthetic Diversity.</title>
        <authorList>
            <person name="Kalkreuter E."/>
            <person name="Kautsar S.A."/>
            <person name="Yang D."/>
            <person name="Bader C.D."/>
            <person name="Teijaro C.N."/>
            <person name="Fluegel L."/>
            <person name="Davis C.M."/>
            <person name="Simpson J.R."/>
            <person name="Lauterbach L."/>
            <person name="Steele A.D."/>
            <person name="Gui C."/>
            <person name="Meng S."/>
            <person name="Li G."/>
            <person name="Viehrig K."/>
            <person name="Ye F."/>
            <person name="Su P."/>
            <person name="Kiefer A.F."/>
            <person name="Nichols A."/>
            <person name="Cepeda A.J."/>
            <person name="Yan W."/>
            <person name="Fan B."/>
            <person name="Jiang Y."/>
            <person name="Adhikari A."/>
            <person name="Zheng C.-J."/>
            <person name="Schuster L."/>
            <person name="Cowan T.M."/>
            <person name="Smanski M.J."/>
            <person name="Chevrette M.G."/>
            <person name="De Carvalho L.P.S."/>
            <person name="Shen B."/>
        </authorList>
    </citation>
    <scope>NUCLEOTIDE SEQUENCE [LARGE SCALE GENOMIC DNA]</scope>
    <source>
        <strain evidence="1 2">NPDC087045</strain>
    </source>
</reference>
<evidence type="ECO:0000313" key="1">
    <source>
        <dbReference type="EMBL" id="MFJ3045654.1"/>
    </source>
</evidence>
<keyword evidence="2" id="KW-1185">Reference proteome</keyword>